<gene>
    <name evidence="2" type="ORF">OU421_10530</name>
</gene>
<feature type="transmembrane region" description="Helical" evidence="1">
    <location>
        <begin position="416"/>
        <end position="436"/>
    </location>
</feature>
<reference evidence="2" key="1">
    <citation type="submission" date="2022-11" db="EMBL/GenBank/DDBJ databases">
        <title>Complete genome sequence of Methanogenium organophilum DSM 3596.</title>
        <authorList>
            <person name="Chen S.-C."/>
            <person name="Lai S.-J."/>
            <person name="You Y.-T."/>
        </authorList>
    </citation>
    <scope>NUCLEOTIDE SEQUENCE</scope>
    <source>
        <strain evidence="2">DSM 3596</strain>
    </source>
</reference>
<evidence type="ECO:0000256" key="1">
    <source>
        <dbReference type="SAM" id="Phobius"/>
    </source>
</evidence>
<feature type="transmembrane region" description="Helical" evidence="1">
    <location>
        <begin position="206"/>
        <end position="222"/>
    </location>
</feature>
<evidence type="ECO:0000313" key="3">
    <source>
        <dbReference type="Proteomes" id="UP001163096"/>
    </source>
</evidence>
<dbReference type="AlphaFoldDB" id="A0A9X9S2Z0"/>
<feature type="transmembrane region" description="Helical" evidence="1">
    <location>
        <begin position="289"/>
        <end position="308"/>
    </location>
</feature>
<keyword evidence="1" id="KW-1133">Transmembrane helix</keyword>
<keyword evidence="1" id="KW-0472">Membrane</keyword>
<feature type="transmembrane region" description="Helical" evidence="1">
    <location>
        <begin position="388"/>
        <end position="410"/>
    </location>
</feature>
<dbReference type="Proteomes" id="UP001163096">
    <property type="component" value="Chromosome"/>
</dbReference>
<feature type="transmembrane region" description="Helical" evidence="1">
    <location>
        <begin position="448"/>
        <end position="469"/>
    </location>
</feature>
<dbReference type="RefSeq" id="WP_268186048.1">
    <property type="nucleotide sequence ID" value="NZ_CP113361.1"/>
</dbReference>
<dbReference type="KEGG" id="mou:OU421_10530"/>
<feature type="transmembrane region" description="Helical" evidence="1">
    <location>
        <begin position="79"/>
        <end position="98"/>
    </location>
</feature>
<dbReference type="EMBL" id="CP113361">
    <property type="protein sequence ID" value="WAI00843.1"/>
    <property type="molecule type" value="Genomic_DNA"/>
</dbReference>
<keyword evidence="3" id="KW-1185">Reference proteome</keyword>
<name>A0A9X9S2Z0_METOG</name>
<feature type="transmembrane region" description="Helical" evidence="1">
    <location>
        <begin position="183"/>
        <end position="200"/>
    </location>
</feature>
<protein>
    <submittedName>
        <fullName evidence="2">Uncharacterized protein</fullName>
    </submittedName>
</protein>
<feature type="transmembrane region" description="Helical" evidence="1">
    <location>
        <begin position="346"/>
        <end position="372"/>
    </location>
</feature>
<feature type="transmembrane region" description="Helical" evidence="1">
    <location>
        <begin position="9"/>
        <end position="29"/>
    </location>
</feature>
<keyword evidence="1" id="KW-0812">Transmembrane</keyword>
<proteinExistence type="predicted"/>
<feature type="transmembrane region" description="Helical" evidence="1">
    <location>
        <begin position="49"/>
        <end position="67"/>
    </location>
</feature>
<dbReference type="GeneID" id="76835542"/>
<organism evidence="2 3">
    <name type="scientific">Methanogenium organophilum</name>
    <dbReference type="NCBI Taxonomy" id="2199"/>
    <lineage>
        <taxon>Archaea</taxon>
        <taxon>Methanobacteriati</taxon>
        <taxon>Methanobacteriota</taxon>
        <taxon>Stenosarchaea group</taxon>
        <taxon>Methanomicrobia</taxon>
        <taxon>Methanomicrobiales</taxon>
        <taxon>Methanomicrobiaceae</taxon>
        <taxon>Methanogenium</taxon>
    </lineage>
</organism>
<feature type="transmembrane region" description="Helical" evidence="1">
    <location>
        <begin position="150"/>
        <end position="171"/>
    </location>
</feature>
<feature type="transmembrane region" description="Helical" evidence="1">
    <location>
        <begin position="229"/>
        <end position="244"/>
    </location>
</feature>
<feature type="transmembrane region" description="Helical" evidence="1">
    <location>
        <begin position="250"/>
        <end position="269"/>
    </location>
</feature>
<accession>A0A9X9S2Z0</accession>
<sequence length="613" mass="71960">MTIKINPKLIPKVLIISCLIFLIIDLTFIVCTPEAQSYEISIYNAFPNIFWINLISLFFFSSSLFIFGNHININKYFKFLGLLLILSYYFIIICIPMFRGYPFADPQDLNVHLAHLNELVINGNIGNLNIYPGIHILFEVIELFTNLNQYMAGTIITILFIFVFISGISILSEKVTNSQSVSSLCLVLASIPIFGYGYYFHPSIDSILLIPTILFVYFNIIWSKRNTNQYSLVLMVLIFSEIFYHPVTLIYIILIIMSLTCFRFIQVNYNLRKKGKNNHLVNFNSFKPIIPIIALTIFATFILNFNYIRQTIKIIYQYVFNDIGTSFYEVQTELLSRSELTLQQSLYYYVNIYGPISILAFILFIFFIVILYDMKIRKEVLQNNGIKYFFQLCLITTLMSIILFFIQSVAANVLRILSIPLIFTIILDSIFISMVFERLRNRKKAQHFFNILLSIIILLLVILTTYNYYPSPTNAKQNIQITNAELQGVNWSMEHIGNNFCTKYTYIPLYNLQKRNILLSEWDQKAKFYRDNYIPSHFGYDKYQYISDALNNEELFIVFGKRDFLFKYKLPKSVWNKLNRIYEYEDLNKLLNDHTINKIYSGGESYYVWKTSA</sequence>
<evidence type="ECO:0000313" key="2">
    <source>
        <dbReference type="EMBL" id="WAI00843.1"/>
    </source>
</evidence>